<feature type="compositionally biased region" description="Basic and acidic residues" evidence="6">
    <location>
        <begin position="1"/>
        <end position="14"/>
    </location>
</feature>
<dbReference type="InterPro" id="IPR036259">
    <property type="entry name" value="MFS_trans_sf"/>
</dbReference>
<gene>
    <name evidence="9" type="ORF">N7463_010539</name>
</gene>
<feature type="domain" description="Major facilitator superfamily (MFS) profile" evidence="8">
    <location>
        <begin position="68"/>
        <end position="178"/>
    </location>
</feature>
<feature type="transmembrane region" description="Helical" evidence="7">
    <location>
        <begin position="65"/>
        <end position="92"/>
    </location>
</feature>
<keyword evidence="3 7" id="KW-0812">Transmembrane</keyword>
<dbReference type="Proteomes" id="UP001149954">
    <property type="component" value="Unassembled WGS sequence"/>
</dbReference>
<dbReference type="SUPFAM" id="SSF103473">
    <property type="entry name" value="MFS general substrate transporter"/>
    <property type="match status" value="1"/>
</dbReference>
<dbReference type="InterPro" id="IPR020846">
    <property type="entry name" value="MFS_dom"/>
</dbReference>
<comment type="subcellular location">
    <subcellularLocation>
        <location evidence="1">Membrane</location>
        <topology evidence="1">Multi-pass membrane protein</topology>
    </subcellularLocation>
</comment>
<feature type="transmembrane region" description="Helical" evidence="7">
    <location>
        <begin position="146"/>
        <end position="167"/>
    </location>
</feature>
<keyword evidence="5 7" id="KW-0472">Membrane</keyword>
<dbReference type="InterPro" id="IPR005828">
    <property type="entry name" value="MFS_sugar_transport-like"/>
</dbReference>
<evidence type="ECO:0000256" key="2">
    <source>
        <dbReference type="ARBA" id="ARBA00010992"/>
    </source>
</evidence>
<proteinExistence type="inferred from homology"/>
<keyword evidence="4 7" id="KW-1133">Transmembrane helix</keyword>
<dbReference type="Pfam" id="PF00083">
    <property type="entry name" value="Sugar_tr"/>
    <property type="match status" value="1"/>
</dbReference>
<dbReference type="GO" id="GO:0005351">
    <property type="term" value="F:carbohydrate:proton symporter activity"/>
    <property type="evidence" value="ECO:0007669"/>
    <property type="project" value="TreeGrafter"/>
</dbReference>
<evidence type="ECO:0000256" key="6">
    <source>
        <dbReference type="SAM" id="MobiDB-lite"/>
    </source>
</evidence>
<protein>
    <submittedName>
        <fullName evidence="9">Major facilitator superfamily domain general substrate transporter</fullName>
    </submittedName>
</protein>
<reference evidence="9" key="1">
    <citation type="submission" date="2022-12" db="EMBL/GenBank/DDBJ databases">
        <authorList>
            <person name="Petersen C."/>
        </authorList>
    </citation>
    <scope>NUCLEOTIDE SEQUENCE</scope>
    <source>
        <strain evidence="9">IBT 29495</strain>
    </source>
</reference>
<accession>A0A9X0C1E4</accession>
<reference evidence="9" key="2">
    <citation type="journal article" date="2023" name="IMA Fungus">
        <title>Comparative genomic study of the Penicillium genus elucidates a diverse pangenome and 15 lateral gene transfer events.</title>
        <authorList>
            <person name="Petersen C."/>
            <person name="Sorensen T."/>
            <person name="Nielsen M.R."/>
            <person name="Sondergaard T.E."/>
            <person name="Sorensen J.L."/>
            <person name="Fitzpatrick D.A."/>
            <person name="Frisvad J.C."/>
            <person name="Nielsen K.L."/>
        </authorList>
    </citation>
    <scope>NUCLEOTIDE SEQUENCE</scope>
    <source>
        <strain evidence="9">IBT 29495</strain>
    </source>
</reference>
<dbReference type="PANTHER" id="PTHR48022">
    <property type="entry name" value="PLASTIDIC GLUCOSE TRANSPORTER 4"/>
    <property type="match status" value="1"/>
</dbReference>
<dbReference type="Gene3D" id="1.20.1250.20">
    <property type="entry name" value="MFS general substrate transporter like domains"/>
    <property type="match status" value="1"/>
</dbReference>
<comment type="caution">
    <text evidence="9">The sequence shown here is derived from an EMBL/GenBank/DDBJ whole genome shotgun (WGS) entry which is preliminary data.</text>
</comment>
<keyword evidence="10" id="KW-1185">Reference proteome</keyword>
<evidence type="ECO:0000313" key="9">
    <source>
        <dbReference type="EMBL" id="KAJ5494452.1"/>
    </source>
</evidence>
<dbReference type="PROSITE" id="PS50850">
    <property type="entry name" value="MFS"/>
    <property type="match status" value="1"/>
</dbReference>
<dbReference type="PANTHER" id="PTHR48022:SF5">
    <property type="entry name" value="ALPHA-GLUCOSIDES PERMEASE MPH2-RELATED"/>
    <property type="match status" value="1"/>
</dbReference>
<dbReference type="GO" id="GO:0016020">
    <property type="term" value="C:membrane"/>
    <property type="evidence" value="ECO:0007669"/>
    <property type="project" value="UniProtKB-SubCell"/>
</dbReference>
<feature type="region of interest" description="Disordered" evidence="6">
    <location>
        <begin position="1"/>
        <end position="26"/>
    </location>
</feature>
<dbReference type="OrthoDB" id="4260393at2759"/>
<evidence type="ECO:0000256" key="3">
    <source>
        <dbReference type="ARBA" id="ARBA00022692"/>
    </source>
</evidence>
<dbReference type="EMBL" id="JAPWDS010000006">
    <property type="protein sequence ID" value="KAJ5494452.1"/>
    <property type="molecule type" value="Genomic_DNA"/>
</dbReference>
<evidence type="ECO:0000256" key="7">
    <source>
        <dbReference type="SAM" id="Phobius"/>
    </source>
</evidence>
<dbReference type="AlphaFoldDB" id="A0A9X0C1E4"/>
<evidence type="ECO:0000256" key="1">
    <source>
        <dbReference type="ARBA" id="ARBA00004141"/>
    </source>
</evidence>
<organism evidence="9 10">
    <name type="scientific">Penicillium fimorum</name>
    <dbReference type="NCBI Taxonomy" id="1882269"/>
    <lineage>
        <taxon>Eukaryota</taxon>
        <taxon>Fungi</taxon>
        <taxon>Dikarya</taxon>
        <taxon>Ascomycota</taxon>
        <taxon>Pezizomycotina</taxon>
        <taxon>Eurotiomycetes</taxon>
        <taxon>Eurotiomycetidae</taxon>
        <taxon>Eurotiales</taxon>
        <taxon>Aspergillaceae</taxon>
        <taxon>Penicillium</taxon>
    </lineage>
</organism>
<evidence type="ECO:0000256" key="4">
    <source>
        <dbReference type="ARBA" id="ARBA00022989"/>
    </source>
</evidence>
<evidence type="ECO:0000256" key="5">
    <source>
        <dbReference type="ARBA" id="ARBA00023136"/>
    </source>
</evidence>
<evidence type="ECO:0000259" key="8">
    <source>
        <dbReference type="PROSITE" id="PS50850"/>
    </source>
</evidence>
<sequence>MDEKKPTTDHDDLPRLPVTCDPTKESNNIIGRRGYWEATPEDARAANSHEHSLGVFAALEAYRMAVVWSLVISMSIIMEGFDTALVGSLYAYPSYAQRFGTLDPSTNTYQIPVKWQSAMGSGPQAGAIIGALLNGYLIQRFGYRSAFTLGVVLMAAFAFVSFFGMTIELQAAGQILCG</sequence>
<dbReference type="InterPro" id="IPR050360">
    <property type="entry name" value="MFS_Sugar_Transporters"/>
</dbReference>
<name>A0A9X0C1E4_9EURO</name>
<evidence type="ECO:0000313" key="10">
    <source>
        <dbReference type="Proteomes" id="UP001149954"/>
    </source>
</evidence>
<comment type="similarity">
    <text evidence="2">Belongs to the major facilitator superfamily. Sugar transporter (TC 2.A.1.1) family.</text>
</comment>